<evidence type="ECO:0000313" key="1">
    <source>
        <dbReference type="EMBL" id="EZP82401.1"/>
    </source>
</evidence>
<organism evidence="1 2">
    <name type="scientific">Novosphingobium resinovorum</name>
    <dbReference type="NCBI Taxonomy" id="158500"/>
    <lineage>
        <taxon>Bacteria</taxon>
        <taxon>Pseudomonadati</taxon>
        <taxon>Pseudomonadota</taxon>
        <taxon>Alphaproteobacteria</taxon>
        <taxon>Sphingomonadales</taxon>
        <taxon>Sphingomonadaceae</taxon>
        <taxon>Novosphingobium</taxon>
    </lineage>
</organism>
<dbReference type="Proteomes" id="UP000024329">
    <property type="component" value="Unassembled WGS sequence"/>
</dbReference>
<evidence type="ECO:0000313" key="2">
    <source>
        <dbReference type="Proteomes" id="UP000024329"/>
    </source>
</evidence>
<comment type="caution">
    <text evidence="1">The sequence shown here is derived from an EMBL/GenBank/DDBJ whole genome shotgun (WGS) entry which is preliminary data.</text>
</comment>
<dbReference type="PANTHER" id="PTHR30203">
    <property type="entry name" value="OUTER MEMBRANE CATION EFFLUX PROTEIN"/>
    <property type="match status" value="1"/>
</dbReference>
<dbReference type="eggNOG" id="COG1538">
    <property type="taxonomic scope" value="Bacteria"/>
</dbReference>
<keyword evidence="1" id="KW-0449">Lipoprotein</keyword>
<sequence length="336" mass="35581">MALALACAGCAETTKDVASAPAPAAGAETPVVPAAPAWWREAGDPVLAILIQQGLDTSPEVICRIASLRQYDYQTERDAKRIGTKLGRLFGDKSVNTDPQIRTEKVDRVSARRERLARQIALAYVEVRRLQKDVALRGNLRAQYKDNAEVAQFRREAGLVPAIDGSLARSQDETAQGELGFAQGRLDQAIAELARLVGDQPDALAAKLGTPGTLPDPAVDPLASAAPENPQRAVLADAVLREARLTQALEESRRSVRDARTAYREGAGAFSTLYVTEAAALAVELALADARAARVTATLDLWSGQDGSWAREGLAPVVAPDPSATGPTITVTAGCD</sequence>
<name>A0A031JXE7_9SPHN</name>
<gene>
    <name evidence="1" type="ORF">BV97_01898</name>
</gene>
<proteinExistence type="predicted"/>
<dbReference type="AlphaFoldDB" id="A0A031JXE7"/>
<dbReference type="PANTHER" id="PTHR30203:SF30">
    <property type="entry name" value="OUTER MEMBRANE PROTEIN-RELATED"/>
    <property type="match status" value="1"/>
</dbReference>
<dbReference type="STRING" id="158500.BES08_14600"/>
<protein>
    <submittedName>
        <fullName evidence="1">RND efflux system outer membrane lipoprotein NodT</fullName>
    </submittedName>
</protein>
<dbReference type="Gene3D" id="1.20.1600.10">
    <property type="entry name" value="Outer membrane efflux proteins (OEP)"/>
    <property type="match status" value="1"/>
</dbReference>
<dbReference type="EMBL" id="JFYZ01000008">
    <property type="protein sequence ID" value="EZP82401.1"/>
    <property type="molecule type" value="Genomic_DNA"/>
</dbReference>
<dbReference type="PATRIC" id="fig|158500.4.peg.1940"/>
<accession>A0A031JXE7</accession>
<dbReference type="InterPro" id="IPR010131">
    <property type="entry name" value="MdtP/NodT-like"/>
</dbReference>
<reference evidence="1 2" key="1">
    <citation type="submission" date="2014-03" db="EMBL/GenBank/DDBJ databases">
        <title>Whole genome sequence of Novosphingobium resinovorum KF1.</title>
        <authorList>
            <person name="Gan H.M."/>
            <person name="Gan H.Y."/>
            <person name="Chew T.H."/>
            <person name="Savka M.A."/>
        </authorList>
    </citation>
    <scope>NUCLEOTIDE SEQUENCE [LARGE SCALE GENOMIC DNA]</scope>
    <source>
        <strain evidence="1 2">KF1</strain>
    </source>
</reference>
<dbReference type="SUPFAM" id="SSF56954">
    <property type="entry name" value="Outer membrane efflux proteins (OEP)"/>
    <property type="match status" value="1"/>
</dbReference>